<dbReference type="EMBL" id="JACHMI010000001">
    <property type="protein sequence ID" value="MBB6556173.1"/>
    <property type="molecule type" value="Genomic_DNA"/>
</dbReference>
<name>A0A7X0P6F9_9ACTN</name>
<comment type="caution">
    <text evidence="1">The sequence shown here is derived from an EMBL/GenBank/DDBJ whole genome shotgun (WGS) entry which is preliminary data.</text>
</comment>
<accession>A0A7X0P6F9</accession>
<organism evidence="1 2">
    <name type="scientific">Nonomuraea rubra</name>
    <dbReference type="NCBI Taxonomy" id="46180"/>
    <lineage>
        <taxon>Bacteria</taxon>
        <taxon>Bacillati</taxon>
        <taxon>Actinomycetota</taxon>
        <taxon>Actinomycetes</taxon>
        <taxon>Streptosporangiales</taxon>
        <taxon>Streptosporangiaceae</taxon>
        <taxon>Nonomuraea</taxon>
    </lineage>
</organism>
<evidence type="ECO:0000313" key="2">
    <source>
        <dbReference type="Proteomes" id="UP000565579"/>
    </source>
</evidence>
<sequence length="54" mass="6042">MTIQPLIEPCRLCAEQGRTFEGEGLPIFKRFLDGDRTQACLLCDGSGPPDYRLI</sequence>
<gene>
    <name evidence="1" type="ORF">HD593_010968</name>
</gene>
<dbReference type="Proteomes" id="UP000565579">
    <property type="component" value="Unassembled WGS sequence"/>
</dbReference>
<dbReference type="AlphaFoldDB" id="A0A7X0P6F9"/>
<proteinExistence type="predicted"/>
<reference evidence="1 2" key="1">
    <citation type="submission" date="2020-08" db="EMBL/GenBank/DDBJ databases">
        <title>Sequencing the genomes of 1000 actinobacteria strains.</title>
        <authorList>
            <person name="Klenk H.-P."/>
        </authorList>
    </citation>
    <scope>NUCLEOTIDE SEQUENCE [LARGE SCALE GENOMIC DNA]</scope>
    <source>
        <strain evidence="1 2">DSM 43768</strain>
    </source>
</reference>
<keyword evidence="2" id="KW-1185">Reference proteome</keyword>
<evidence type="ECO:0000313" key="1">
    <source>
        <dbReference type="EMBL" id="MBB6556173.1"/>
    </source>
</evidence>
<protein>
    <submittedName>
        <fullName evidence="1">Uncharacterized protein</fullName>
    </submittedName>
</protein>